<dbReference type="InterPro" id="IPR036890">
    <property type="entry name" value="HATPase_C_sf"/>
</dbReference>
<evidence type="ECO:0000256" key="4">
    <source>
        <dbReference type="ARBA" id="ARBA00022679"/>
    </source>
</evidence>
<dbReference type="SUPFAM" id="SSF52172">
    <property type="entry name" value="CheY-like"/>
    <property type="match status" value="2"/>
</dbReference>
<comment type="catalytic activity">
    <reaction evidence="1">
        <text>ATP + protein L-histidine = ADP + protein N-phospho-L-histidine.</text>
        <dbReference type="EC" id="2.7.13.3"/>
    </reaction>
</comment>
<dbReference type="Pfam" id="PF00512">
    <property type="entry name" value="HisKA"/>
    <property type="match status" value="1"/>
</dbReference>
<evidence type="ECO:0000256" key="5">
    <source>
        <dbReference type="ARBA" id="ARBA00022741"/>
    </source>
</evidence>
<feature type="domain" description="Histidine kinase" evidence="14">
    <location>
        <begin position="269"/>
        <end position="489"/>
    </location>
</feature>
<evidence type="ECO:0000256" key="3">
    <source>
        <dbReference type="ARBA" id="ARBA00022553"/>
    </source>
</evidence>
<evidence type="ECO:0000256" key="13">
    <source>
        <dbReference type="SAM" id="Phobius"/>
    </source>
</evidence>
<dbReference type="SMART" id="SM00388">
    <property type="entry name" value="HisKA"/>
    <property type="match status" value="1"/>
</dbReference>
<dbReference type="InterPro" id="IPR011006">
    <property type="entry name" value="CheY-like_superfamily"/>
</dbReference>
<dbReference type="GO" id="GO:0000155">
    <property type="term" value="F:phosphorelay sensor kinase activity"/>
    <property type="evidence" value="ECO:0007669"/>
    <property type="project" value="InterPro"/>
</dbReference>
<dbReference type="CDD" id="cd00156">
    <property type="entry name" value="REC"/>
    <property type="match status" value="1"/>
</dbReference>
<keyword evidence="3 11" id="KW-0597">Phosphoprotein</keyword>
<keyword evidence="8" id="KW-0902">Two-component regulatory system</keyword>
<dbReference type="FunFam" id="3.30.565.10:FF:000010">
    <property type="entry name" value="Sensor histidine kinase RcsC"/>
    <property type="match status" value="1"/>
</dbReference>
<protein>
    <recommendedName>
        <fullName evidence="10">Sensory/regulatory protein RpfC</fullName>
        <ecNumber evidence="2">2.7.13.3</ecNumber>
    </recommendedName>
</protein>
<evidence type="ECO:0000256" key="6">
    <source>
        <dbReference type="ARBA" id="ARBA00022777"/>
    </source>
</evidence>
<keyword evidence="13" id="KW-0472">Membrane</keyword>
<evidence type="ECO:0000256" key="1">
    <source>
        <dbReference type="ARBA" id="ARBA00000085"/>
    </source>
</evidence>
<organism evidence="16 17">
    <name type="scientific">Tritonibacter multivorans</name>
    <dbReference type="NCBI Taxonomy" id="928856"/>
    <lineage>
        <taxon>Bacteria</taxon>
        <taxon>Pseudomonadati</taxon>
        <taxon>Pseudomonadota</taxon>
        <taxon>Alphaproteobacteria</taxon>
        <taxon>Rhodobacterales</taxon>
        <taxon>Paracoccaceae</taxon>
        <taxon>Tritonibacter</taxon>
    </lineage>
</organism>
<feature type="modified residue" description="4-aspartylphosphate" evidence="11">
    <location>
        <position position="561"/>
    </location>
</feature>
<dbReference type="AlphaFoldDB" id="A0A0P1GMN6"/>
<dbReference type="SUPFAM" id="SSF55874">
    <property type="entry name" value="ATPase domain of HSP90 chaperone/DNA topoisomerase II/histidine kinase"/>
    <property type="match status" value="1"/>
</dbReference>
<evidence type="ECO:0000256" key="8">
    <source>
        <dbReference type="ARBA" id="ARBA00023012"/>
    </source>
</evidence>
<dbReference type="InterPro" id="IPR001789">
    <property type="entry name" value="Sig_transdc_resp-reg_receiver"/>
</dbReference>
<dbReference type="Gene3D" id="1.10.287.130">
    <property type="match status" value="1"/>
</dbReference>
<dbReference type="SMART" id="SM00387">
    <property type="entry name" value="HATPase_c"/>
    <property type="match status" value="1"/>
</dbReference>
<dbReference type="InterPro" id="IPR036097">
    <property type="entry name" value="HisK_dim/P_sf"/>
</dbReference>
<keyword evidence="4 16" id="KW-0808">Transferase</keyword>
<evidence type="ECO:0000256" key="10">
    <source>
        <dbReference type="ARBA" id="ARBA00068150"/>
    </source>
</evidence>
<keyword evidence="5" id="KW-0547">Nucleotide-binding</keyword>
<dbReference type="Pfam" id="PF02518">
    <property type="entry name" value="HATPase_c"/>
    <property type="match status" value="1"/>
</dbReference>
<proteinExistence type="predicted"/>
<gene>
    <name evidence="16" type="primary">barA_1</name>
    <name evidence="16" type="ORF">TRM7557_01190</name>
</gene>
<dbReference type="CDD" id="cd00082">
    <property type="entry name" value="HisKA"/>
    <property type="match status" value="1"/>
</dbReference>
<dbReference type="PRINTS" id="PR00344">
    <property type="entry name" value="BCTRLSENSOR"/>
</dbReference>
<feature type="modified residue" description="4-aspartylphosphate" evidence="11">
    <location>
        <position position="703"/>
    </location>
</feature>
<dbReference type="EMBL" id="CYSD01000017">
    <property type="protein sequence ID" value="CUH77060.1"/>
    <property type="molecule type" value="Genomic_DNA"/>
</dbReference>
<dbReference type="GO" id="GO:0005524">
    <property type="term" value="F:ATP binding"/>
    <property type="evidence" value="ECO:0007669"/>
    <property type="project" value="UniProtKB-KW"/>
</dbReference>
<accession>A0A0P1GMN6</accession>
<evidence type="ECO:0000256" key="9">
    <source>
        <dbReference type="ARBA" id="ARBA00064003"/>
    </source>
</evidence>
<dbReference type="SMART" id="SM00448">
    <property type="entry name" value="REC"/>
    <property type="match status" value="2"/>
</dbReference>
<comment type="subunit">
    <text evidence="9">At low DSF concentrations, interacts with RpfF.</text>
</comment>
<evidence type="ECO:0000256" key="12">
    <source>
        <dbReference type="SAM" id="MobiDB-lite"/>
    </source>
</evidence>
<dbReference type="InterPro" id="IPR004358">
    <property type="entry name" value="Sig_transdc_His_kin-like_C"/>
</dbReference>
<dbReference type="PROSITE" id="PS50109">
    <property type="entry name" value="HIS_KIN"/>
    <property type="match status" value="1"/>
</dbReference>
<reference evidence="16 17" key="1">
    <citation type="submission" date="2015-09" db="EMBL/GenBank/DDBJ databases">
        <authorList>
            <consortium name="Swine Surveillance"/>
        </authorList>
    </citation>
    <scope>NUCLEOTIDE SEQUENCE [LARGE SCALE GENOMIC DNA]</scope>
    <source>
        <strain evidence="16 17">CECT 7557</strain>
    </source>
</reference>
<dbReference type="Gene3D" id="3.30.565.10">
    <property type="entry name" value="Histidine kinase-like ATPase, C-terminal domain"/>
    <property type="match status" value="1"/>
</dbReference>
<dbReference type="PROSITE" id="PS50110">
    <property type="entry name" value="RESPONSE_REGULATORY"/>
    <property type="match status" value="2"/>
</dbReference>
<dbReference type="InterPro" id="IPR003661">
    <property type="entry name" value="HisK_dim/P_dom"/>
</dbReference>
<feature type="transmembrane region" description="Helical" evidence="13">
    <location>
        <begin position="29"/>
        <end position="52"/>
    </location>
</feature>
<dbReference type="CDD" id="cd16922">
    <property type="entry name" value="HATPase_EvgS-ArcB-TorS-like"/>
    <property type="match status" value="1"/>
</dbReference>
<sequence>MKLPKFGFLRRTMRVPQLTAGKIPRRTGILFQIVFSMSLAALLVVLAVGGVARRYEVQRVSEQLSEQASLTVSLLSGLLLEAIIVEDVPVLETGLVEAITRYPKILSIHIENGEGVIIAEAANPLSTQSDEYVMYRRPVEFEGFVFGTMVVQWSTQEGHAVVQDKVRQTITWTVLAVIAMGLLMLYLVYRLALSPLQQVHRRMSNAIAGVSSAQAPLPWYASREYRALDFSVGVLEETFFERDEREFALERAREEAEIANRAKSEFLANMSHEIRTPMNGVIGMAEVLKETQLTPDQELSVDTIVKSGNALLTIINDILNFSKIEAGKLELTRATFDLRALMEDVVALLVPKARDKDVVVTLRYDPCLPVSFEGDSGRIRQIVTNIVGNAVKFTSRGSVHIDVTGKKQGEDWALHIAVADTGIGIPSEKLDKIFNAFEQVDGAATRTYEGTGLGLAISTRLLHLMRGSIHVTSQEGHGSVFIVDLLLSESEDAPVHFVEQQPVGGLNVLLAAPEGKNRGILAELMASWGMRVREFGAGSGIIAALDEARDVGEAVDLVILDCDLPDAPGDVVAAKIRALPDRAKLPFILLALKDPKLDRQKVEDLGNCHFGLLPIRAEQLLRLVGQALEATHPSAKKPPLAQIPPVPSHDQKLRVLMAEDNRTNQLVVSRMLATEAVDITVVVNGEEAVQTVKDTAPDVILMDMMMPVMDGLDATREIRKFELDQGRRRVPIVALTANAMPSHEDACRSAGMDDFLSKPIRKAELLKALKRWSPDASEAPARSPQKETTETA</sequence>
<keyword evidence="13" id="KW-0812">Transmembrane</keyword>
<feature type="region of interest" description="Disordered" evidence="12">
    <location>
        <begin position="771"/>
        <end position="792"/>
    </location>
</feature>
<evidence type="ECO:0000313" key="17">
    <source>
        <dbReference type="Proteomes" id="UP000052022"/>
    </source>
</evidence>
<evidence type="ECO:0000313" key="16">
    <source>
        <dbReference type="EMBL" id="CUH77060.1"/>
    </source>
</evidence>
<evidence type="ECO:0000259" key="15">
    <source>
        <dbReference type="PROSITE" id="PS50110"/>
    </source>
</evidence>
<feature type="domain" description="Response regulatory" evidence="15">
    <location>
        <begin position="507"/>
        <end position="628"/>
    </location>
</feature>
<dbReference type="PANTHER" id="PTHR45339:SF1">
    <property type="entry name" value="HYBRID SIGNAL TRANSDUCTION HISTIDINE KINASE J"/>
    <property type="match status" value="1"/>
</dbReference>
<dbReference type="PANTHER" id="PTHR45339">
    <property type="entry name" value="HYBRID SIGNAL TRANSDUCTION HISTIDINE KINASE J"/>
    <property type="match status" value="1"/>
</dbReference>
<keyword evidence="7" id="KW-0067">ATP-binding</keyword>
<keyword evidence="13" id="KW-1133">Transmembrane helix</keyword>
<dbReference type="InterPro" id="IPR003594">
    <property type="entry name" value="HATPase_dom"/>
</dbReference>
<evidence type="ECO:0000256" key="11">
    <source>
        <dbReference type="PROSITE-ProRule" id="PRU00169"/>
    </source>
</evidence>
<dbReference type="SUPFAM" id="SSF47384">
    <property type="entry name" value="Homodimeric domain of signal transducing histidine kinase"/>
    <property type="match status" value="1"/>
</dbReference>
<dbReference type="FunFam" id="1.10.287.130:FF:000002">
    <property type="entry name" value="Two-component osmosensing histidine kinase"/>
    <property type="match status" value="1"/>
</dbReference>
<name>A0A0P1GMN6_9RHOB</name>
<evidence type="ECO:0000256" key="2">
    <source>
        <dbReference type="ARBA" id="ARBA00012438"/>
    </source>
</evidence>
<feature type="domain" description="Response regulatory" evidence="15">
    <location>
        <begin position="654"/>
        <end position="773"/>
    </location>
</feature>
<dbReference type="CDD" id="cd17546">
    <property type="entry name" value="REC_hyHK_CKI1_RcsC-like"/>
    <property type="match status" value="1"/>
</dbReference>
<feature type="transmembrane region" description="Helical" evidence="13">
    <location>
        <begin position="170"/>
        <end position="189"/>
    </location>
</feature>
<dbReference type="Proteomes" id="UP000052022">
    <property type="component" value="Unassembled WGS sequence"/>
</dbReference>
<keyword evidence="17" id="KW-1185">Reference proteome</keyword>
<dbReference type="STRING" id="928856.SAMN04488049_11925"/>
<evidence type="ECO:0000256" key="7">
    <source>
        <dbReference type="ARBA" id="ARBA00022840"/>
    </source>
</evidence>
<dbReference type="InterPro" id="IPR005467">
    <property type="entry name" value="His_kinase_dom"/>
</dbReference>
<dbReference type="EC" id="2.7.13.3" evidence="2"/>
<keyword evidence="6 16" id="KW-0418">Kinase</keyword>
<dbReference type="Pfam" id="PF00072">
    <property type="entry name" value="Response_reg"/>
    <property type="match status" value="1"/>
</dbReference>
<evidence type="ECO:0000259" key="14">
    <source>
        <dbReference type="PROSITE" id="PS50109"/>
    </source>
</evidence>
<dbReference type="Gene3D" id="3.40.50.2300">
    <property type="match status" value="2"/>
</dbReference>